<dbReference type="Proteomes" id="UP000634136">
    <property type="component" value="Unassembled WGS sequence"/>
</dbReference>
<keyword evidence="3" id="KW-1185">Reference proteome</keyword>
<sequence length="28" mass="2982">MVKEGVGVYCDRGGQRGRGREGSSTWGP</sequence>
<evidence type="ECO:0000313" key="3">
    <source>
        <dbReference type="Proteomes" id="UP000634136"/>
    </source>
</evidence>
<dbReference type="EMBL" id="JAAIUW010000008">
    <property type="protein sequence ID" value="KAF7819660.1"/>
    <property type="molecule type" value="Genomic_DNA"/>
</dbReference>
<accession>A0A834TD85</accession>
<organism evidence="2 3">
    <name type="scientific">Senna tora</name>
    <dbReference type="NCBI Taxonomy" id="362788"/>
    <lineage>
        <taxon>Eukaryota</taxon>
        <taxon>Viridiplantae</taxon>
        <taxon>Streptophyta</taxon>
        <taxon>Embryophyta</taxon>
        <taxon>Tracheophyta</taxon>
        <taxon>Spermatophyta</taxon>
        <taxon>Magnoliopsida</taxon>
        <taxon>eudicotyledons</taxon>
        <taxon>Gunneridae</taxon>
        <taxon>Pentapetalae</taxon>
        <taxon>rosids</taxon>
        <taxon>fabids</taxon>
        <taxon>Fabales</taxon>
        <taxon>Fabaceae</taxon>
        <taxon>Caesalpinioideae</taxon>
        <taxon>Cassia clade</taxon>
        <taxon>Senna</taxon>
    </lineage>
</organism>
<gene>
    <name evidence="2" type="ORF">G2W53_025115</name>
</gene>
<name>A0A834TD85_9FABA</name>
<feature type="region of interest" description="Disordered" evidence="1">
    <location>
        <begin position="1"/>
        <end position="28"/>
    </location>
</feature>
<reference evidence="2" key="1">
    <citation type="submission" date="2020-09" db="EMBL/GenBank/DDBJ databases">
        <title>Genome-Enabled Discovery of Anthraquinone Biosynthesis in Senna tora.</title>
        <authorList>
            <person name="Kang S.-H."/>
            <person name="Pandey R.P."/>
            <person name="Lee C.-M."/>
            <person name="Sim J.-S."/>
            <person name="Jeong J.-T."/>
            <person name="Choi B.-S."/>
            <person name="Jung M."/>
            <person name="Ginzburg D."/>
            <person name="Zhao K."/>
            <person name="Won S.Y."/>
            <person name="Oh T.-J."/>
            <person name="Yu Y."/>
            <person name="Kim N.-H."/>
            <person name="Lee O.R."/>
            <person name="Lee T.-H."/>
            <person name="Bashyal P."/>
            <person name="Kim T.-S."/>
            <person name="Lee W.-H."/>
            <person name="Kawkins C."/>
            <person name="Kim C.-K."/>
            <person name="Kim J.S."/>
            <person name="Ahn B.O."/>
            <person name="Rhee S.Y."/>
            <person name="Sohng J.K."/>
        </authorList>
    </citation>
    <scope>NUCLEOTIDE SEQUENCE</scope>
    <source>
        <tissue evidence="2">Leaf</tissue>
    </source>
</reference>
<evidence type="ECO:0000256" key="1">
    <source>
        <dbReference type="SAM" id="MobiDB-lite"/>
    </source>
</evidence>
<evidence type="ECO:0000313" key="2">
    <source>
        <dbReference type="EMBL" id="KAF7819660.1"/>
    </source>
</evidence>
<protein>
    <submittedName>
        <fullName evidence="2">Uncharacterized protein</fullName>
    </submittedName>
</protein>
<comment type="caution">
    <text evidence="2">The sequence shown here is derived from an EMBL/GenBank/DDBJ whole genome shotgun (WGS) entry which is preliminary data.</text>
</comment>
<proteinExistence type="predicted"/>
<dbReference type="AlphaFoldDB" id="A0A834TD85"/>